<evidence type="ECO:0000313" key="1">
    <source>
        <dbReference type="EMBL" id="AQK89139.1"/>
    </source>
</evidence>
<reference evidence="1" key="1">
    <citation type="submission" date="2015-12" db="EMBL/GenBank/DDBJ databases">
        <title>Update maize B73 reference genome by single molecule sequencing technologies.</title>
        <authorList>
            <consortium name="Maize Genome Sequencing Project"/>
            <person name="Ware D."/>
        </authorList>
    </citation>
    <scope>NUCLEOTIDE SEQUENCE</scope>
    <source>
        <tissue evidence="1">Seedling</tissue>
    </source>
</reference>
<sequence>MDAGLASAVTMLRTCTDVVHLAHVLEQFRLAWCGKLVRDTRAVAPSRASASTSSSLGVETELSMYAGGNKGAIAGCNSNPPNPFPQKSKQLRHLDQTRRTMSTPLGTSTNFSPPNSIYLCPLCTGEGDRDPRNAARCSSSGQVLSGHPENWAPVIGWRPPALRSGGHNLAAPSTRFVLP</sequence>
<name>A0A1D6FAR3_MAIZE</name>
<dbReference type="EMBL" id="CM000784">
    <property type="protein sequence ID" value="AQK89143.1"/>
    <property type="molecule type" value="Genomic_DNA"/>
</dbReference>
<dbReference type="AlphaFoldDB" id="A0A1D6FAR3"/>
<proteinExistence type="predicted"/>
<dbReference type="ExpressionAtlas" id="A0A1D6FAR3">
    <property type="expression patterns" value="baseline"/>
</dbReference>
<dbReference type="EMBL" id="CM000784">
    <property type="protein sequence ID" value="AQK89139.1"/>
    <property type="molecule type" value="Genomic_DNA"/>
</dbReference>
<protein>
    <submittedName>
        <fullName evidence="1">Uncharacterized protein</fullName>
    </submittedName>
</protein>
<accession>A0A1D6FAR3</accession>
<gene>
    <name evidence="1" type="ORF">ZEAMMB73_Zm00001d008179</name>
</gene>
<organism evidence="1">
    <name type="scientific">Zea mays</name>
    <name type="common">Maize</name>
    <dbReference type="NCBI Taxonomy" id="4577"/>
    <lineage>
        <taxon>Eukaryota</taxon>
        <taxon>Viridiplantae</taxon>
        <taxon>Streptophyta</taxon>
        <taxon>Embryophyta</taxon>
        <taxon>Tracheophyta</taxon>
        <taxon>Spermatophyta</taxon>
        <taxon>Magnoliopsida</taxon>
        <taxon>Liliopsida</taxon>
        <taxon>Poales</taxon>
        <taxon>Poaceae</taxon>
        <taxon>PACMAD clade</taxon>
        <taxon>Panicoideae</taxon>
        <taxon>Andropogonodae</taxon>
        <taxon>Andropogoneae</taxon>
        <taxon>Tripsacinae</taxon>
        <taxon>Zea</taxon>
    </lineage>
</organism>